<dbReference type="CDD" id="cd00383">
    <property type="entry name" value="trans_reg_C"/>
    <property type="match status" value="1"/>
</dbReference>
<dbReference type="AlphaFoldDB" id="A0A377PG25"/>
<dbReference type="GO" id="GO:0000160">
    <property type="term" value="P:phosphorelay signal transduction system"/>
    <property type="evidence" value="ECO:0007669"/>
    <property type="project" value="InterPro"/>
</dbReference>
<accession>A0A377PG25</accession>
<proteinExistence type="predicted"/>
<name>A0A377PG25_HAFAL</name>
<dbReference type="RefSeq" id="WP_051874092.1">
    <property type="nucleotide sequence ID" value="NZ_CALJTU010000037.1"/>
</dbReference>
<evidence type="ECO:0000256" key="1">
    <source>
        <dbReference type="ARBA" id="ARBA00023125"/>
    </source>
</evidence>
<dbReference type="GO" id="GO:0003677">
    <property type="term" value="F:DNA binding"/>
    <property type="evidence" value="ECO:0007669"/>
    <property type="project" value="UniProtKB-UniRule"/>
</dbReference>
<dbReference type="InterPro" id="IPR001867">
    <property type="entry name" value="OmpR/PhoB-type_DNA-bd"/>
</dbReference>
<keyword evidence="3" id="KW-0812">Transmembrane</keyword>
<dbReference type="PROSITE" id="PS51755">
    <property type="entry name" value="OMPR_PHOB"/>
    <property type="match status" value="1"/>
</dbReference>
<evidence type="ECO:0000259" key="4">
    <source>
        <dbReference type="PROSITE" id="PS51755"/>
    </source>
</evidence>
<evidence type="ECO:0000313" key="6">
    <source>
        <dbReference type="Proteomes" id="UP000254821"/>
    </source>
</evidence>
<sequence length="272" mass="30139">MIYRISHSIIYTPDDGSIKLISDDPSYFSTGEITLAPTANRLLSLLIAHHGSILQRDELLEQVWDAHGLKASNNSLNQYVSMLRRNFADLGIEEVVIVTIPTVGFMFSKDIDVTIESSLPIEPSTAEIAAPEIITDTGEALSTAAPQSKAVVKNKWQKFIIIALVFLTIANGIYYFLSVTPPPSFESRYLVGKIDSCPVYSFYHTDRTNRDKLLALANDSLKNSDLSCRLGSDIYLKVGDSALQGKKAMIFVTICEQINDDKYSSCHSNYTN</sequence>
<keyword evidence="1 2" id="KW-0238">DNA-binding</keyword>
<keyword evidence="3" id="KW-1133">Transmembrane helix</keyword>
<evidence type="ECO:0000256" key="2">
    <source>
        <dbReference type="PROSITE-ProRule" id="PRU01091"/>
    </source>
</evidence>
<feature type="DNA-binding region" description="OmpR/PhoB-type" evidence="2">
    <location>
        <begin position="1"/>
        <end position="109"/>
    </location>
</feature>
<dbReference type="InterPro" id="IPR036388">
    <property type="entry name" value="WH-like_DNA-bd_sf"/>
</dbReference>
<keyword evidence="3" id="KW-0472">Membrane</keyword>
<dbReference type="EMBL" id="UGHP01000001">
    <property type="protein sequence ID" value="STQ79255.1"/>
    <property type="molecule type" value="Genomic_DNA"/>
</dbReference>
<dbReference type="GO" id="GO:0006355">
    <property type="term" value="P:regulation of DNA-templated transcription"/>
    <property type="evidence" value="ECO:0007669"/>
    <property type="project" value="InterPro"/>
</dbReference>
<dbReference type="Pfam" id="PF00486">
    <property type="entry name" value="Trans_reg_C"/>
    <property type="match status" value="1"/>
</dbReference>
<dbReference type="InterPro" id="IPR016032">
    <property type="entry name" value="Sig_transdc_resp-reg_C-effctor"/>
</dbReference>
<feature type="domain" description="OmpR/PhoB-type" evidence="4">
    <location>
        <begin position="1"/>
        <end position="109"/>
    </location>
</feature>
<dbReference type="SMART" id="SM00862">
    <property type="entry name" value="Trans_reg_C"/>
    <property type="match status" value="1"/>
</dbReference>
<gene>
    <name evidence="5" type="ORF">NCTC8105_01325</name>
</gene>
<dbReference type="Gene3D" id="1.10.10.10">
    <property type="entry name" value="Winged helix-like DNA-binding domain superfamily/Winged helix DNA-binding domain"/>
    <property type="match status" value="1"/>
</dbReference>
<dbReference type="SUPFAM" id="SSF46894">
    <property type="entry name" value="C-terminal effector domain of the bipartite response regulators"/>
    <property type="match status" value="1"/>
</dbReference>
<protein>
    <submittedName>
        <fullName evidence="5">DNA-binding transcriptional activator CadC</fullName>
    </submittedName>
</protein>
<feature type="transmembrane region" description="Helical" evidence="3">
    <location>
        <begin position="159"/>
        <end position="177"/>
    </location>
</feature>
<dbReference type="Proteomes" id="UP000254821">
    <property type="component" value="Unassembled WGS sequence"/>
</dbReference>
<evidence type="ECO:0000313" key="5">
    <source>
        <dbReference type="EMBL" id="STQ79255.1"/>
    </source>
</evidence>
<reference evidence="5 6" key="1">
    <citation type="submission" date="2018-06" db="EMBL/GenBank/DDBJ databases">
        <authorList>
            <consortium name="Pathogen Informatics"/>
            <person name="Doyle S."/>
        </authorList>
    </citation>
    <scope>NUCLEOTIDE SEQUENCE [LARGE SCALE GENOMIC DNA]</scope>
    <source>
        <strain evidence="5 6">NCTC8105</strain>
    </source>
</reference>
<organism evidence="5 6">
    <name type="scientific">Hafnia alvei</name>
    <dbReference type="NCBI Taxonomy" id="569"/>
    <lineage>
        <taxon>Bacteria</taxon>
        <taxon>Pseudomonadati</taxon>
        <taxon>Pseudomonadota</taxon>
        <taxon>Gammaproteobacteria</taxon>
        <taxon>Enterobacterales</taxon>
        <taxon>Hafniaceae</taxon>
        <taxon>Hafnia</taxon>
    </lineage>
</organism>
<evidence type="ECO:0000256" key="3">
    <source>
        <dbReference type="SAM" id="Phobius"/>
    </source>
</evidence>